<gene>
    <name evidence="1" type="ORF">DV515_00013875</name>
</gene>
<dbReference type="Proteomes" id="UP000276834">
    <property type="component" value="Unassembled WGS sequence"/>
</dbReference>
<dbReference type="AlphaFoldDB" id="A0A3L8S0R5"/>
<accession>A0A3L8S0R5</accession>
<keyword evidence="2" id="KW-1185">Reference proteome</keyword>
<protein>
    <submittedName>
        <fullName evidence="1">Uncharacterized protein</fullName>
    </submittedName>
</protein>
<evidence type="ECO:0000313" key="2">
    <source>
        <dbReference type="Proteomes" id="UP000276834"/>
    </source>
</evidence>
<feature type="non-terminal residue" evidence="1">
    <location>
        <position position="1"/>
    </location>
</feature>
<organism evidence="1 2">
    <name type="scientific">Chloebia gouldiae</name>
    <name type="common">Gouldian finch</name>
    <name type="synonym">Erythrura gouldiae</name>
    <dbReference type="NCBI Taxonomy" id="44316"/>
    <lineage>
        <taxon>Eukaryota</taxon>
        <taxon>Metazoa</taxon>
        <taxon>Chordata</taxon>
        <taxon>Craniata</taxon>
        <taxon>Vertebrata</taxon>
        <taxon>Euteleostomi</taxon>
        <taxon>Archelosauria</taxon>
        <taxon>Archosauria</taxon>
        <taxon>Dinosauria</taxon>
        <taxon>Saurischia</taxon>
        <taxon>Theropoda</taxon>
        <taxon>Coelurosauria</taxon>
        <taxon>Aves</taxon>
        <taxon>Neognathae</taxon>
        <taxon>Neoaves</taxon>
        <taxon>Telluraves</taxon>
        <taxon>Australaves</taxon>
        <taxon>Passeriformes</taxon>
        <taxon>Passeroidea</taxon>
        <taxon>Passeridae</taxon>
        <taxon>Chloebia</taxon>
    </lineage>
</organism>
<name>A0A3L8S0R5_CHLGU</name>
<comment type="caution">
    <text evidence="1">The sequence shown here is derived from an EMBL/GenBank/DDBJ whole genome shotgun (WGS) entry which is preliminary data.</text>
</comment>
<dbReference type="EMBL" id="QUSF01000103">
    <property type="protein sequence ID" value="RLV92183.1"/>
    <property type="molecule type" value="Genomic_DNA"/>
</dbReference>
<proteinExistence type="predicted"/>
<feature type="non-terminal residue" evidence="1">
    <location>
        <position position="90"/>
    </location>
</feature>
<sequence length="90" mass="9717">AALQRGSSGLPLVSLQAGRFTTAVLRGTFFEQVGLHTLGTGCRLDKRTFRKEVEQIQSGTEKLLPIGKLASTSTRLCWRQMKLVVSGVGA</sequence>
<reference evidence="1 2" key="1">
    <citation type="journal article" date="2018" name="Proc. R. Soc. B">
        <title>A non-coding region near Follistatin controls head colour polymorphism in the Gouldian finch.</title>
        <authorList>
            <person name="Toomey M.B."/>
            <person name="Marques C.I."/>
            <person name="Andrade P."/>
            <person name="Araujo P.M."/>
            <person name="Sabatino S."/>
            <person name="Gazda M.A."/>
            <person name="Afonso S."/>
            <person name="Lopes R.J."/>
            <person name="Corbo J.C."/>
            <person name="Carneiro M."/>
        </authorList>
    </citation>
    <scope>NUCLEOTIDE SEQUENCE [LARGE SCALE GENOMIC DNA]</scope>
    <source>
        <strain evidence="1">Red01</strain>
        <tissue evidence="1">Muscle</tissue>
    </source>
</reference>
<evidence type="ECO:0000313" key="1">
    <source>
        <dbReference type="EMBL" id="RLV92183.1"/>
    </source>
</evidence>